<evidence type="ECO:0000256" key="3">
    <source>
        <dbReference type="ARBA" id="ARBA00022448"/>
    </source>
</evidence>
<dbReference type="PROSITE" id="PS51257">
    <property type="entry name" value="PROKAR_LIPOPROTEIN"/>
    <property type="match status" value="1"/>
</dbReference>
<proteinExistence type="inferred from homology"/>
<feature type="transmembrane region" description="Helical" evidence="9">
    <location>
        <begin position="340"/>
        <end position="360"/>
    </location>
</feature>
<comment type="similarity">
    <text evidence="2 7">Belongs to the major facilitator superfamily. Sugar transporter (TC 2.A.1.1) family.</text>
</comment>
<dbReference type="Gene3D" id="1.20.1250.20">
    <property type="entry name" value="MFS general substrate transporter like domains"/>
    <property type="match status" value="1"/>
</dbReference>
<dbReference type="Pfam" id="PF00083">
    <property type="entry name" value="Sugar_tr"/>
    <property type="match status" value="1"/>
</dbReference>
<evidence type="ECO:0000256" key="6">
    <source>
        <dbReference type="ARBA" id="ARBA00023136"/>
    </source>
</evidence>
<evidence type="ECO:0000256" key="2">
    <source>
        <dbReference type="ARBA" id="ARBA00010992"/>
    </source>
</evidence>
<evidence type="ECO:0000313" key="12">
    <source>
        <dbReference type="Proteomes" id="UP000803884"/>
    </source>
</evidence>
<dbReference type="GO" id="GO:0016020">
    <property type="term" value="C:membrane"/>
    <property type="evidence" value="ECO:0007669"/>
    <property type="project" value="UniProtKB-SubCell"/>
</dbReference>
<keyword evidence="5 9" id="KW-1133">Transmembrane helix</keyword>
<keyword evidence="4 9" id="KW-0812">Transmembrane</keyword>
<accession>A0AB34KGU4</accession>
<feature type="transmembrane region" description="Helical" evidence="9">
    <location>
        <begin position="414"/>
        <end position="436"/>
    </location>
</feature>
<feature type="transmembrane region" description="Helical" evidence="9">
    <location>
        <begin position="147"/>
        <end position="166"/>
    </location>
</feature>
<evidence type="ECO:0000256" key="5">
    <source>
        <dbReference type="ARBA" id="ARBA00022989"/>
    </source>
</evidence>
<keyword evidence="3 7" id="KW-0813">Transport</keyword>
<protein>
    <recommendedName>
        <fullName evidence="10">Major facilitator superfamily (MFS) profile domain-containing protein</fullName>
    </recommendedName>
</protein>
<dbReference type="PROSITE" id="PS00216">
    <property type="entry name" value="SUGAR_TRANSPORT_1"/>
    <property type="match status" value="1"/>
</dbReference>
<sequence length="529" mass="58458">MAGTKKPYFGLRGTALTAWLTVACATDMTLFGYDQGVFSGVIVSDDFLRLHSIAGQSELISITTAIYNIGCFLGAIAAAIYGDHLGRKRTIIIGTTIMAIGAALQTTSYSLAQMIVGRIVAGIGNGLNTSTAPVWQADSAKSSWRGFLVVVECVMNIVGFCAVNWINYGMSFAGGSAAWRVPLAIQFVFIVILFATVPWLPESPRWLMGRDREIEATEIVALIEDREIDDPVVVLLVADMRWAVEYERENAPTWRELFSGKTSSKGGTGTLQRAFLGIACFAMQQGTGINVTSYYLPTLLIESVNLGNETSRLLTACNSVQYLFFTALALVFVERLGRRRMLITGAAGQAISFVLIAALLSQSEMATTDAEREVWASASIAFFFSFFSFFGFGWMGCSWLYPTEIVSLAMRAKATGIGVATNWIINFMVVLVTPIGIDNIGWKFYIIWAILNACFVPIIYLFYPETANRRLEDIDRYFAEGQHVIVCFDKEATSSKRPERFAIQEANDMQKHQSDDFLEKPRQESIHVE</sequence>
<gene>
    <name evidence="11" type="ORF">WHR41_08731</name>
</gene>
<comment type="caution">
    <text evidence="11">The sequence shown here is derived from an EMBL/GenBank/DDBJ whole genome shotgun (WGS) entry which is preliminary data.</text>
</comment>
<dbReference type="GeneID" id="96010173"/>
<dbReference type="AlphaFoldDB" id="A0AB34KGU4"/>
<evidence type="ECO:0000259" key="10">
    <source>
        <dbReference type="PROSITE" id="PS50850"/>
    </source>
</evidence>
<evidence type="ECO:0000256" key="8">
    <source>
        <dbReference type="SAM" id="MobiDB-lite"/>
    </source>
</evidence>
<dbReference type="InterPro" id="IPR050360">
    <property type="entry name" value="MFS_Sugar_Transporters"/>
</dbReference>
<evidence type="ECO:0000256" key="9">
    <source>
        <dbReference type="SAM" id="Phobius"/>
    </source>
</evidence>
<dbReference type="GO" id="GO:0005351">
    <property type="term" value="F:carbohydrate:proton symporter activity"/>
    <property type="evidence" value="ECO:0007669"/>
    <property type="project" value="TreeGrafter"/>
</dbReference>
<feature type="transmembrane region" description="Helical" evidence="9">
    <location>
        <begin position="59"/>
        <end position="81"/>
    </location>
</feature>
<feature type="transmembrane region" description="Helical" evidence="9">
    <location>
        <begin position="313"/>
        <end position="333"/>
    </location>
</feature>
<keyword evidence="12" id="KW-1185">Reference proteome</keyword>
<evidence type="ECO:0000256" key="4">
    <source>
        <dbReference type="ARBA" id="ARBA00022692"/>
    </source>
</evidence>
<feature type="transmembrane region" description="Helical" evidence="9">
    <location>
        <begin position="380"/>
        <end position="402"/>
    </location>
</feature>
<dbReference type="InterPro" id="IPR003663">
    <property type="entry name" value="Sugar/inositol_transpt"/>
</dbReference>
<evidence type="ECO:0000313" key="11">
    <source>
        <dbReference type="EMBL" id="KAL1582550.1"/>
    </source>
</evidence>
<dbReference type="SUPFAM" id="SSF103473">
    <property type="entry name" value="MFS general substrate transporter"/>
    <property type="match status" value="1"/>
</dbReference>
<dbReference type="PRINTS" id="PR00171">
    <property type="entry name" value="SUGRTRNSPORT"/>
</dbReference>
<keyword evidence="6 9" id="KW-0472">Membrane</keyword>
<feature type="transmembrane region" description="Helical" evidence="9">
    <location>
        <begin position="442"/>
        <end position="463"/>
    </location>
</feature>
<comment type="subcellular location">
    <subcellularLocation>
        <location evidence="1">Membrane</location>
        <topology evidence="1">Multi-pass membrane protein</topology>
    </subcellularLocation>
</comment>
<feature type="transmembrane region" description="Helical" evidence="9">
    <location>
        <begin position="178"/>
        <end position="200"/>
    </location>
</feature>
<dbReference type="FunFam" id="1.20.1250.20:FF:000134">
    <property type="entry name" value="MFS sugar transporter protein"/>
    <property type="match status" value="1"/>
</dbReference>
<dbReference type="PANTHER" id="PTHR48022">
    <property type="entry name" value="PLASTIDIC GLUCOSE TRANSPORTER 4"/>
    <property type="match status" value="1"/>
</dbReference>
<dbReference type="InterPro" id="IPR005828">
    <property type="entry name" value="MFS_sugar_transport-like"/>
</dbReference>
<dbReference type="Proteomes" id="UP000803884">
    <property type="component" value="Unassembled WGS sequence"/>
</dbReference>
<dbReference type="RefSeq" id="XP_069225657.1">
    <property type="nucleotide sequence ID" value="XM_069377335.1"/>
</dbReference>
<dbReference type="NCBIfam" id="TIGR00879">
    <property type="entry name" value="SP"/>
    <property type="match status" value="1"/>
</dbReference>
<dbReference type="PROSITE" id="PS50850">
    <property type="entry name" value="MFS"/>
    <property type="match status" value="1"/>
</dbReference>
<organism evidence="11 12">
    <name type="scientific">Cladosporium halotolerans</name>
    <dbReference type="NCBI Taxonomy" id="1052096"/>
    <lineage>
        <taxon>Eukaryota</taxon>
        <taxon>Fungi</taxon>
        <taxon>Dikarya</taxon>
        <taxon>Ascomycota</taxon>
        <taxon>Pezizomycotina</taxon>
        <taxon>Dothideomycetes</taxon>
        <taxon>Dothideomycetidae</taxon>
        <taxon>Cladosporiales</taxon>
        <taxon>Cladosporiaceae</taxon>
        <taxon>Cladosporium</taxon>
    </lineage>
</organism>
<dbReference type="EMBL" id="JAAQHG020000048">
    <property type="protein sequence ID" value="KAL1582550.1"/>
    <property type="molecule type" value="Genomic_DNA"/>
</dbReference>
<feature type="domain" description="Major facilitator superfamily (MFS) profile" evidence="10">
    <location>
        <begin position="20"/>
        <end position="467"/>
    </location>
</feature>
<dbReference type="PANTHER" id="PTHR48022:SF26">
    <property type="entry name" value="MAJOR FACILITATOR SUPERFAMILY (MFS) PROFILE DOMAIN-CONTAINING PROTEIN-RELATED"/>
    <property type="match status" value="1"/>
</dbReference>
<feature type="region of interest" description="Disordered" evidence="8">
    <location>
        <begin position="506"/>
        <end position="529"/>
    </location>
</feature>
<dbReference type="InterPro" id="IPR020846">
    <property type="entry name" value="MFS_dom"/>
</dbReference>
<dbReference type="InterPro" id="IPR036259">
    <property type="entry name" value="MFS_trans_sf"/>
</dbReference>
<reference evidence="11 12" key="1">
    <citation type="journal article" date="2020" name="Microbiol. Resour. Announc.">
        <title>Draft Genome Sequence of a Cladosporium Species Isolated from the Mesophotic Ascidian Didemnum maculosum.</title>
        <authorList>
            <person name="Gioti A."/>
            <person name="Siaperas R."/>
            <person name="Nikolaivits E."/>
            <person name="Le Goff G."/>
            <person name="Ouazzani J."/>
            <person name="Kotoulas G."/>
            <person name="Topakas E."/>
        </authorList>
    </citation>
    <scope>NUCLEOTIDE SEQUENCE [LARGE SCALE GENOMIC DNA]</scope>
    <source>
        <strain evidence="11 12">TM138-S3</strain>
    </source>
</reference>
<dbReference type="InterPro" id="IPR005829">
    <property type="entry name" value="Sugar_transporter_CS"/>
</dbReference>
<feature type="transmembrane region" description="Helical" evidence="9">
    <location>
        <begin position="274"/>
        <end position="293"/>
    </location>
</feature>
<evidence type="ECO:0000256" key="7">
    <source>
        <dbReference type="RuleBase" id="RU003346"/>
    </source>
</evidence>
<evidence type="ECO:0000256" key="1">
    <source>
        <dbReference type="ARBA" id="ARBA00004141"/>
    </source>
</evidence>
<name>A0AB34KGU4_9PEZI</name>